<proteinExistence type="predicted"/>
<dbReference type="EMBL" id="CAXLJM020000075">
    <property type="protein sequence ID" value="CAL8128864.1"/>
    <property type="molecule type" value="Genomic_DNA"/>
</dbReference>
<protein>
    <recommendedName>
        <fullName evidence="4">Transmembrane protein</fullName>
    </recommendedName>
</protein>
<dbReference type="Proteomes" id="UP001642540">
    <property type="component" value="Unassembled WGS sequence"/>
</dbReference>
<comment type="caution">
    <text evidence="2">The sequence shown here is derived from an EMBL/GenBank/DDBJ whole genome shotgun (WGS) entry which is preliminary data.</text>
</comment>
<feature type="transmembrane region" description="Helical" evidence="1">
    <location>
        <begin position="48"/>
        <end position="69"/>
    </location>
</feature>
<keyword evidence="1" id="KW-0472">Membrane</keyword>
<accession>A0ABP1RIJ9</accession>
<keyword evidence="1" id="KW-1133">Transmembrane helix</keyword>
<reference evidence="2 3" key="1">
    <citation type="submission" date="2024-08" db="EMBL/GenBank/DDBJ databases">
        <authorList>
            <person name="Cucini C."/>
            <person name="Frati F."/>
        </authorList>
    </citation>
    <scope>NUCLEOTIDE SEQUENCE [LARGE SCALE GENOMIC DNA]</scope>
</reference>
<sequence length="193" mass="21720">MDNLKWTRVAACVGFIDLALCGTNLFLLEFLLQSDDAFIGGWSISGSVFLVLIWTVITFVRSLAAVLLIKSSLWEDEPEKARKGSIFWLNVNLIWFLLTLPLVITIVLSSFLNWELLILLFKDSKLQIAIVLLSWMLSTISYGLVLRFIKELNEVIKNQKPSIKVVLPEVVISTDVLNDTKTTGNEDNGLDNC</sequence>
<keyword evidence="3" id="KW-1185">Reference proteome</keyword>
<name>A0ABP1RIJ9_9HEXA</name>
<keyword evidence="1" id="KW-0812">Transmembrane</keyword>
<evidence type="ECO:0000313" key="2">
    <source>
        <dbReference type="EMBL" id="CAL8128864.1"/>
    </source>
</evidence>
<organism evidence="2 3">
    <name type="scientific">Orchesella dallaii</name>
    <dbReference type="NCBI Taxonomy" id="48710"/>
    <lineage>
        <taxon>Eukaryota</taxon>
        <taxon>Metazoa</taxon>
        <taxon>Ecdysozoa</taxon>
        <taxon>Arthropoda</taxon>
        <taxon>Hexapoda</taxon>
        <taxon>Collembola</taxon>
        <taxon>Entomobryomorpha</taxon>
        <taxon>Entomobryoidea</taxon>
        <taxon>Orchesellidae</taxon>
        <taxon>Orchesellinae</taxon>
        <taxon>Orchesella</taxon>
    </lineage>
</organism>
<feature type="transmembrane region" description="Helical" evidence="1">
    <location>
        <begin position="126"/>
        <end position="149"/>
    </location>
</feature>
<feature type="transmembrane region" description="Helical" evidence="1">
    <location>
        <begin position="9"/>
        <end position="28"/>
    </location>
</feature>
<evidence type="ECO:0000256" key="1">
    <source>
        <dbReference type="SAM" id="Phobius"/>
    </source>
</evidence>
<evidence type="ECO:0008006" key="4">
    <source>
        <dbReference type="Google" id="ProtNLM"/>
    </source>
</evidence>
<feature type="transmembrane region" description="Helical" evidence="1">
    <location>
        <begin position="89"/>
        <end position="114"/>
    </location>
</feature>
<gene>
    <name evidence="2" type="ORF">ODALV1_LOCUS22626</name>
</gene>
<evidence type="ECO:0000313" key="3">
    <source>
        <dbReference type="Proteomes" id="UP001642540"/>
    </source>
</evidence>